<reference evidence="1" key="2">
    <citation type="submission" date="2020-09" db="EMBL/GenBank/DDBJ databases">
        <authorList>
            <person name="Sun Q."/>
            <person name="Ohkuma M."/>
        </authorList>
    </citation>
    <scope>NUCLEOTIDE SEQUENCE</scope>
    <source>
        <strain evidence="1">JCM 12580</strain>
    </source>
</reference>
<proteinExistence type="predicted"/>
<dbReference type="EMBL" id="BMNQ01000006">
    <property type="protein sequence ID" value="GGJ88206.1"/>
    <property type="molecule type" value="Genomic_DNA"/>
</dbReference>
<name>A0A917PRD2_9BACI</name>
<dbReference type="Gene3D" id="3.40.470.10">
    <property type="entry name" value="Uracil-DNA glycosylase-like domain"/>
    <property type="match status" value="1"/>
</dbReference>
<dbReference type="AlphaFoldDB" id="A0A917PRD2"/>
<dbReference type="RefSeq" id="WP_188631821.1">
    <property type="nucleotide sequence ID" value="NZ_BMNQ01000006.1"/>
</dbReference>
<protein>
    <recommendedName>
        <fullName evidence="3">DNA-deoxyinosine glycosylase</fullName>
    </recommendedName>
</protein>
<evidence type="ECO:0000313" key="1">
    <source>
        <dbReference type="EMBL" id="GGJ88206.1"/>
    </source>
</evidence>
<sequence>MTEQLISFEPILPETPRVLILGSMPSGVSLDKHEYYGNPRNHFWRIIYGLFSEDPNSQYEDKIAFIKVRVQKGG</sequence>
<dbReference type="InterPro" id="IPR036895">
    <property type="entry name" value="Uracil-DNA_glycosylase-like_sf"/>
</dbReference>
<evidence type="ECO:0008006" key="3">
    <source>
        <dbReference type="Google" id="ProtNLM"/>
    </source>
</evidence>
<comment type="caution">
    <text evidence="1">The sequence shown here is derived from an EMBL/GenBank/DDBJ whole genome shotgun (WGS) entry which is preliminary data.</text>
</comment>
<dbReference type="Proteomes" id="UP000658382">
    <property type="component" value="Unassembled WGS sequence"/>
</dbReference>
<dbReference type="SUPFAM" id="SSF52141">
    <property type="entry name" value="Uracil-DNA glycosylase-like"/>
    <property type="match status" value="1"/>
</dbReference>
<reference evidence="1" key="1">
    <citation type="journal article" date="2014" name="Int. J. Syst. Evol. Microbiol.">
        <title>Complete genome sequence of Corynebacterium casei LMG S-19264T (=DSM 44701T), isolated from a smear-ripened cheese.</title>
        <authorList>
            <consortium name="US DOE Joint Genome Institute (JGI-PGF)"/>
            <person name="Walter F."/>
            <person name="Albersmeier A."/>
            <person name="Kalinowski J."/>
            <person name="Ruckert C."/>
        </authorList>
    </citation>
    <scope>NUCLEOTIDE SEQUENCE</scope>
    <source>
        <strain evidence="1">JCM 12580</strain>
    </source>
</reference>
<accession>A0A917PRD2</accession>
<evidence type="ECO:0000313" key="2">
    <source>
        <dbReference type="Proteomes" id="UP000658382"/>
    </source>
</evidence>
<gene>
    <name evidence="1" type="ORF">GCM10007063_08390</name>
</gene>
<organism evidence="1 2">
    <name type="scientific">Lentibacillus kapialis</name>
    <dbReference type="NCBI Taxonomy" id="340214"/>
    <lineage>
        <taxon>Bacteria</taxon>
        <taxon>Bacillati</taxon>
        <taxon>Bacillota</taxon>
        <taxon>Bacilli</taxon>
        <taxon>Bacillales</taxon>
        <taxon>Bacillaceae</taxon>
        <taxon>Lentibacillus</taxon>
    </lineage>
</organism>
<keyword evidence="2" id="KW-1185">Reference proteome</keyword>